<evidence type="ECO:0000313" key="2">
    <source>
        <dbReference type="Proteomes" id="UP000285523"/>
    </source>
</evidence>
<dbReference type="EMBL" id="QYYD01000014">
    <property type="protein sequence ID" value="RJF70875.1"/>
    <property type="molecule type" value="Genomic_DNA"/>
</dbReference>
<dbReference type="InterPro" id="IPR012106">
    <property type="entry name" value="Phage_Mu_Gp1"/>
</dbReference>
<proteinExistence type="predicted"/>
<gene>
    <name evidence="1" type="ORF">D4Q52_14700</name>
</gene>
<dbReference type="Pfam" id="PF10123">
    <property type="entry name" value="Mu-like_Pro"/>
    <property type="match status" value="1"/>
</dbReference>
<dbReference type="OrthoDB" id="7306769at2"/>
<evidence type="ECO:0000313" key="1">
    <source>
        <dbReference type="EMBL" id="RJF70875.1"/>
    </source>
</evidence>
<accession>A0A418V4B1</accession>
<dbReference type="PIRSF" id="PIRSF016624">
    <property type="entry name" value="Mu_prophg_I"/>
    <property type="match status" value="1"/>
</dbReference>
<evidence type="ECO:0008006" key="3">
    <source>
        <dbReference type="Google" id="ProtNLM"/>
    </source>
</evidence>
<dbReference type="Proteomes" id="UP000285523">
    <property type="component" value="Unassembled WGS sequence"/>
</dbReference>
<organism evidence="1 2">
    <name type="scientific">Rhodopseudomonas palustris</name>
    <dbReference type="NCBI Taxonomy" id="1076"/>
    <lineage>
        <taxon>Bacteria</taxon>
        <taxon>Pseudomonadati</taxon>
        <taxon>Pseudomonadota</taxon>
        <taxon>Alphaproteobacteria</taxon>
        <taxon>Hyphomicrobiales</taxon>
        <taxon>Nitrobacteraceae</taxon>
        <taxon>Rhodopseudomonas</taxon>
    </lineage>
</organism>
<protein>
    <recommendedName>
        <fullName evidence="3">Mu-like prophage I protein</fullName>
    </recommendedName>
</protein>
<comment type="caution">
    <text evidence="1">The sequence shown here is derived from an EMBL/GenBank/DDBJ whole genome shotgun (WGS) entry which is preliminary data.</text>
</comment>
<dbReference type="AlphaFoldDB" id="A0A418V4B1"/>
<reference evidence="1 2" key="1">
    <citation type="submission" date="2018-09" db="EMBL/GenBank/DDBJ databases">
        <title>Draft genome sequence of Rhodopseudomonas palustris 2.1.18.</title>
        <authorList>
            <person name="Robertson S.L."/>
            <person name="Meyer T.E."/>
            <person name="Kyndt J.A."/>
        </authorList>
    </citation>
    <scope>NUCLEOTIDE SEQUENCE [LARGE SCALE GENOMIC DNA]</scope>
    <source>
        <strain evidence="1 2">2.1.18</strain>
    </source>
</reference>
<sequence length="365" mass="38044">MSGQIAIHHLIACGAGVPIGFDRANAAPDWVMLLPRGQSGVISTVDARGPFRVADFATLAADSLADSGGRLPIDENHATDLSAPNGGPSPARGWMTELQARDDGIWAKVEWSAPGAALMADHAYRFISPVFTTDAAGNVQRLLRAALTNTPNLRGMAALNSRQEPTPMDLLAQLRQLLGLPEAASESEVLAKIKTLATPPDQVAMASQILAPIARAVGMPDGAETTAQTVLAAVTGLAAARQTESSTVIAGLQAELKDVTTRLNTVMSATAKDKAVAYVDGEIARGRVGVKALREHYIEMHQADPARVEKEIGALPTLGASGALQVPPDAGDGKLQLNAEHITAARLLGIAAEDYAKTLAAERAD</sequence>
<name>A0A418V4B1_RHOPL</name>